<dbReference type="Gene3D" id="3.40.50.300">
    <property type="entry name" value="P-loop containing nucleotide triphosphate hydrolases"/>
    <property type="match status" value="1"/>
</dbReference>
<keyword evidence="4 5" id="KW-0539">Nucleus</keyword>
<dbReference type="PRINTS" id="PR00326">
    <property type="entry name" value="GTP1OBG"/>
</dbReference>
<dbReference type="GeneID" id="100368042"/>
<feature type="domain" description="CP-type G" evidence="7">
    <location>
        <begin position="209"/>
        <end position="370"/>
    </location>
</feature>
<evidence type="ECO:0000256" key="1">
    <source>
        <dbReference type="ARBA" id="ARBA00004604"/>
    </source>
</evidence>
<proteinExistence type="inferred from homology"/>
<feature type="compositionally biased region" description="Acidic residues" evidence="6">
    <location>
        <begin position="542"/>
        <end position="561"/>
    </location>
</feature>
<feature type="region of interest" description="Disordered" evidence="6">
    <location>
        <begin position="1"/>
        <end position="37"/>
    </location>
</feature>
<feature type="region of interest" description="Disordered" evidence="6">
    <location>
        <begin position="467"/>
        <end position="509"/>
    </location>
</feature>
<sequence>MVKPKGPARMSRISKGKHSLNADRPKTEKGTGNNMRDKATVKRIKMYKGGKPIRNKEGKIVKAAPFQDWLPLGTVARVEPNRRWFGNTRVVSQSSLQTFQNELGKVIRDPYQVVMRQSKLPITLLQERAKHARVHVLETESFESTFGKKKQRKRPTLKAADVESLVKSADDLVEKYDSEKDRDLVRDDDGMRKEAREPIFSKGTSTRIWGELYKVIDSSDVVVQVLDARDPQGTRSKHIENYLKREKQYKHLIFILNKVDLVPTWVTQKWVAILSHDYPTLAFHASVNNPFGKGALIQLLRQFAKLHLDKKQISVGFIGYPNVGKSSVINTLRAKKVCKVAPIAGETKVWQYITLMRRIFLIDCPGVVYPTGETETELVLKGVVRVENVKNPEDYVGAVLERVKPEYIQRTYNIAQWKDDEDFLEQMARKTGKLLKGGEPAINTVAKMVLNDWQRGKVPYFVKPPETDQEVRERIHNEKKEKEKMAEAKTANDEKMESSNEKEIESTTDEVQFAVSQDLTKISVEPEFVGEDIQDIVPMETTVDDDAISDDDDEEEEEKEDDTSRHRNQEDGKEESGLVINKDSGVLKSALTFLGGKKTNQQKLAGFKIKQQKFKKTRNEITEQKQSDNIQSSNAEEDNEKIETGKIIDVIYEDESENEELLNDADEDNPQLEESDDDDDDDNDGGVQIKDTEYVTMVEMMPSPKQKHMPVKKGSKKRKRCYQEEEEEERPSKKELRREHKKRMRQKTGSRYYDTVNVKNKNYPKRGTTSEKHTRSKKRKGSSRN</sequence>
<feature type="compositionally biased region" description="Basic and acidic residues" evidence="6">
    <location>
        <begin position="562"/>
        <end position="576"/>
    </location>
</feature>
<evidence type="ECO:0000259" key="7">
    <source>
        <dbReference type="PROSITE" id="PS51721"/>
    </source>
</evidence>
<feature type="compositionally biased region" description="Basic and acidic residues" evidence="6">
    <location>
        <begin position="467"/>
        <end position="505"/>
    </location>
</feature>
<dbReference type="InterPro" id="IPR023179">
    <property type="entry name" value="GTP-bd_ortho_bundle_sf"/>
</dbReference>
<keyword evidence="2 5" id="KW-0547">Nucleotide-binding</keyword>
<dbReference type="RefSeq" id="XP_006821231.1">
    <property type="nucleotide sequence ID" value="XM_006821168.1"/>
</dbReference>
<dbReference type="InterPro" id="IPR012971">
    <property type="entry name" value="NOG2_N_dom"/>
</dbReference>
<dbReference type="SUPFAM" id="SSF52540">
    <property type="entry name" value="P-loop containing nucleoside triphosphate hydrolases"/>
    <property type="match status" value="1"/>
</dbReference>
<comment type="similarity">
    <text evidence="5">Belongs to the TRAFAC class YlqF/YawG GTPase family. NOG2 subfamily.</text>
</comment>
<evidence type="ECO:0000313" key="8">
    <source>
        <dbReference type="Proteomes" id="UP000694865"/>
    </source>
</evidence>
<name>A0ABM0MMJ0_SACKO</name>
<evidence type="ECO:0000256" key="4">
    <source>
        <dbReference type="ARBA" id="ARBA00023242"/>
    </source>
</evidence>
<evidence type="ECO:0000256" key="5">
    <source>
        <dbReference type="RuleBase" id="RU364023"/>
    </source>
</evidence>
<dbReference type="Pfam" id="PF08153">
    <property type="entry name" value="NGP1NT"/>
    <property type="match status" value="1"/>
</dbReference>
<organism evidence="8 9">
    <name type="scientific">Saccoglossus kowalevskii</name>
    <name type="common">Acorn worm</name>
    <dbReference type="NCBI Taxonomy" id="10224"/>
    <lineage>
        <taxon>Eukaryota</taxon>
        <taxon>Metazoa</taxon>
        <taxon>Hemichordata</taxon>
        <taxon>Enteropneusta</taxon>
        <taxon>Harrimaniidae</taxon>
        <taxon>Saccoglossus</taxon>
    </lineage>
</organism>
<dbReference type="PANTHER" id="PTHR11089:SF9">
    <property type="entry name" value="NUCLEOLAR GTP-BINDING PROTEIN 2"/>
    <property type="match status" value="1"/>
</dbReference>
<feature type="compositionally biased region" description="Basic and acidic residues" evidence="6">
    <location>
        <begin position="20"/>
        <end position="37"/>
    </location>
</feature>
<feature type="compositionally biased region" description="Basic residues" evidence="6">
    <location>
        <begin position="705"/>
        <end position="720"/>
    </location>
</feature>
<gene>
    <name evidence="9" type="primary">GNL2</name>
</gene>
<feature type="compositionally biased region" description="Basic and acidic residues" evidence="6">
    <location>
        <begin position="617"/>
        <end position="626"/>
    </location>
</feature>
<dbReference type="InterPro" id="IPR006073">
    <property type="entry name" value="GTP-bd"/>
</dbReference>
<keyword evidence="8" id="KW-1185">Reference proteome</keyword>
<dbReference type="CDD" id="cd01858">
    <property type="entry name" value="NGP_1"/>
    <property type="match status" value="1"/>
</dbReference>
<dbReference type="InterPro" id="IPR024929">
    <property type="entry name" value="GNL2_CP_dom"/>
</dbReference>
<keyword evidence="3 5" id="KW-0342">GTP-binding</keyword>
<evidence type="ECO:0000256" key="6">
    <source>
        <dbReference type="SAM" id="MobiDB-lite"/>
    </source>
</evidence>
<dbReference type="InterPro" id="IPR030378">
    <property type="entry name" value="G_CP_dom"/>
</dbReference>
<feature type="region of interest" description="Disordered" evidence="6">
    <location>
        <begin position="530"/>
        <end position="581"/>
    </location>
</feature>
<dbReference type="PROSITE" id="PS51721">
    <property type="entry name" value="G_CP"/>
    <property type="match status" value="1"/>
</dbReference>
<dbReference type="Gene3D" id="1.10.1580.10">
    <property type="match status" value="1"/>
</dbReference>
<feature type="compositionally biased region" description="Acidic residues" evidence="6">
    <location>
        <begin position="651"/>
        <end position="684"/>
    </location>
</feature>
<dbReference type="Proteomes" id="UP000694865">
    <property type="component" value="Unplaced"/>
</dbReference>
<dbReference type="InterPro" id="IPR027417">
    <property type="entry name" value="P-loop_NTPase"/>
</dbReference>
<feature type="region of interest" description="Disordered" evidence="6">
    <location>
        <begin position="612"/>
        <end position="785"/>
    </location>
</feature>
<evidence type="ECO:0000313" key="9">
    <source>
        <dbReference type="RefSeq" id="XP_006821231.1"/>
    </source>
</evidence>
<feature type="compositionally biased region" description="Basic residues" evidence="6">
    <location>
        <begin position="739"/>
        <end position="748"/>
    </location>
</feature>
<feature type="compositionally biased region" description="Basic residues" evidence="6">
    <location>
        <begin position="774"/>
        <end position="785"/>
    </location>
</feature>
<dbReference type="InterPro" id="IPR050755">
    <property type="entry name" value="TRAFAC_YlqF/YawG_RiboMat"/>
</dbReference>
<comment type="function">
    <text evidence="5">GTPase that associates with pre-60S ribosomal subunits in the nucleolus and is required for their nuclear export and maturation.</text>
</comment>
<dbReference type="PANTHER" id="PTHR11089">
    <property type="entry name" value="GTP-BINDING PROTEIN-RELATED"/>
    <property type="match status" value="1"/>
</dbReference>
<dbReference type="Pfam" id="PF01926">
    <property type="entry name" value="MMR_HSR1"/>
    <property type="match status" value="1"/>
</dbReference>
<evidence type="ECO:0000256" key="2">
    <source>
        <dbReference type="ARBA" id="ARBA00022741"/>
    </source>
</evidence>
<accession>A0ABM0MMJ0</accession>
<evidence type="ECO:0000256" key="3">
    <source>
        <dbReference type="ARBA" id="ARBA00023134"/>
    </source>
</evidence>
<protein>
    <recommendedName>
        <fullName evidence="5">Nucleolar GTP-binding protein 2</fullName>
    </recommendedName>
</protein>
<comment type="subcellular location">
    <subcellularLocation>
        <location evidence="1 5">Nucleus</location>
        <location evidence="1 5">Nucleolus</location>
    </subcellularLocation>
</comment>
<reference evidence="9" key="1">
    <citation type="submission" date="2025-08" db="UniProtKB">
        <authorList>
            <consortium name="RefSeq"/>
        </authorList>
    </citation>
    <scope>IDENTIFICATION</scope>
    <source>
        <tissue evidence="9">Testes</tissue>
    </source>
</reference>